<dbReference type="EMBL" id="JAJNEC010000004">
    <property type="protein sequence ID" value="MCD2422483.1"/>
    <property type="molecule type" value="Genomic_DNA"/>
</dbReference>
<proteinExistence type="predicted"/>
<dbReference type="Proteomes" id="UP001199816">
    <property type="component" value="Unassembled WGS sequence"/>
</dbReference>
<accession>A0ABS8PQA9</accession>
<comment type="caution">
    <text evidence="1">The sequence shown here is derived from an EMBL/GenBank/DDBJ whole genome shotgun (WGS) entry which is preliminary data.</text>
</comment>
<dbReference type="InterPro" id="IPR047715">
    <property type="entry name" value="EboA_dom"/>
</dbReference>
<dbReference type="RefSeq" id="WP_231003519.1">
    <property type="nucleotide sequence ID" value="NZ_JAJNEC010000004.1"/>
</dbReference>
<name>A0ABS8PQA9_9BACT</name>
<gene>
    <name evidence="1" type="ORF">LQ567_06890</name>
</gene>
<keyword evidence="2" id="KW-1185">Reference proteome</keyword>
<reference evidence="1 2" key="1">
    <citation type="submission" date="2021-11" db="EMBL/GenBank/DDBJ databases">
        <title>Genomic of Niabella pedocola.</title>
        <authorList>
            <person name="Wu T."/>
        </authorList>
    </citation>
    <scope>NUCLEOTIDE SEQUENCE [LARGE SCALE GENOMIC DNA]</scope>
    <source>
        <strain evidence="1 2">JCM 31011</strain>
    </source>
</reference>
<protein>
    <submittedName>
        <fullName evidence="1">EboA domain-containing protein</fullName>
    </submittedName>
</protein>
<sequence length="246" mass="27924">MFAFNIALLRTMLSEFLQKNSSAASFSWLLTESNGPQHINRNFSLAGRKFSKLKPDGAPEQFIYITGNFPQTNWANWTVLDMARLYQLLQLEATGKQAYIRLIEELFLQADLGELTVLYKSLPFFAYPEEWSARCAEGIRSNIGTVLDAIMQENNYPSAYLPEAAWNQMVLKAVFTGKNLALIYGLQKRKNTALATSLLDYAEERLAAGRDIDNGIWELTAPLFPGETEILQSKFLQQTSEYVLRK</sequence>
<evidence type="ECO:0000313" key="1">
    <source>
        <dbReference type="EMBL" id="MCD2422483.1"/>
    </source>
</evidence>
<evidence type="ECO:0000313" key="2">
    <source>
        <dbReference type="Proteomes" id="UP001199816"/>
    </source>
</evidence>
<dbReference type="NCBIfam" id="NF035938">
    <property type="entry name" value="EboA_domain"/>
    <property type="match status" value="1"/>
</dbReference>
<organism evidence="1 2">
    <name type="scientific">Niabella pedocola</name>
    <dbReference type="NCBI Taxonomy" id="1752077"/>
    <lineage>
        <taxon>Bacteria</taxon>
        <taxon>Pseudomonadati</taxon>
        <taxon>Bacteroidota</taxon>
        <taxon>Chitinophagia</taxon>
        <taxon>Chitinophagales</taxon>
        <taxon>Chitinophagaceae</taxon>
        <taxon>Niabella</taxon>
    </lineage>
</organism>